<accession>A0AAD2DFB0</accession>
<feature type="compositionally biased region" description="Basic and acidic residues" evidence="1">
    <location>
        <begin position="40"/>
        <end position="62"/>
    </location>
</feature>
<dbReference type="Proteomes" id="UP001189143">
    <property type="component" value="Unassembled WGS sequence"/>
</dbReference>
<comment type="caution">
    <text evidence="2">The sequence shown here is derived from an EMBL/GenBank/DDBJ whole genome shotgun (WGS) entry which is preliminary data.</text>
</comment>
<organism evidence="2 3">
    <name type="scientific">Clostridium neonatale</name>
    <dbReference type="NCBI Taxonomy" id="137838"/>
    <lineage>
        <taxon>Bacteria</taxon>
        <taxon>Bacillati</taxon>
        <taxon>Bacillota</taxon>
        <taxon>Clostridia</taxon>
        <taxon>Eubacteriales</taxon>
        <taxon>Clostridiaceae</taxon>
        <taxon>Clostridium</taxon>
    </lineage>
</organism>
<protein>
    <recommendedName>
        <fullName evidence="4">Lipoprotein</fullName>
    </recommendedName>
</protein>
<name>A0AAD2DFB0_9CLOT</name>
<feature type="region of interest" description="Disordered" evidence="1">
    <location>
        <begin position="38"/>
        <end position="62"/>
    </location>
</feature>
<dbReference type="AlphaFoldDB" id="A0AAD2DFB0"/>
<dbReference type="RefSeq" id="WP_317049359.1">
    <property type="nucleotide sequence ID" value="NZ_CAMRXC010000188.1"/>
</dbReference>
<gene>
    <name evidence="2" type="ORF">CNEO2_290037</name>
</gene>
<evidence type="ECO:0000256" key="1">
    <source>
        <dbReference type="SAM" id="MobiDB-lite"/>
    </source>
</evidence>
<evidence type="ECO:0008006" key="4">
    <source>
        <dbReference type="Google" id="ProtNLM"/>
    </source>
</evidence>
<dbReference type="EMBL" id="CAMTCP010000221">
    <property type="protein sequence ID" value="CAI3591156.1"/>
    <property type="molecule type" value="Genomic_DNA"/>
</dbReference>
<evidence type="ECO:0000313" key="2">
    <source>
        <dbReference type="EMBL" id="CAI3591156.1"/>
    </source>
</evidence>
<sequence>MKKIFISIIVLGLSFITIGCNNINKKEQNVNKVISESQEITDKSKEDTDKKENESDKEDQARKANETFAKLLKDKAWLCTNTDYGEGNSNVTFSILDINKDGISEMLIYHGDMHGLGGLTVSVVTYNNGMIDIKPLSASHTQYIKYSESEKALYIIGGNMGFSNGYEYILEDAEIKQISSWTDNLGNAGAENKIYKINEESVSEDVYQEIIKKYEDSTDINFYPINNENIEKYLGVKYQEDNTRYTPTGNEKVENTEEYNKVISLAVSPIIDKMKIVDNENYTWNVGFEQGTLYYSDNSTEGLVTVKKDLSPYVLVSSCDLFEYSEGRFDSHLAGGNDIVAWANLRDDGIWEVRGEYLFGFQVKSDNASIISNYDSQTKQVDDSCILVYPDGTVKFAGNINEVSYEE</sequence>
<evidence type="ECO:0000313" key="3">
    <source>
        <dbReference type="Proteomes" id="UP001189143"/>
    </source>
</evidence>
<reference evidence="2" key="1">
    <citation type="submission" date="2022-10" db="EMBL/GenBank/DDBJ databases">
        <authorList>
            <person name="Aires J."/>
            <person name="Mesa V."/>
        </authorList>
    </citation>
    <scope>NUCLEOTIDE SEQUENCE</scope>
    <source>
        <strain evidence="2">Clostridium neonatale JD116</strain>
    </source>
</reference>
<dbReference type="PROSITE" id="PS51257">
    <property type="entry name" value="PROKAR_LIPOPROTEIN"/>
    <property type="match status" value="1"/>
</dbReference>
<proteinExistence type="predicted"/>